<dbReference type="EMBL" id="HACG01029870">
    <property type="protein sequence ID" value="CEK76735.1"/>
    <property type="molecule type" value="Transcribed_RNA"/>
</dbReference>
<reference evidence="3" key="1">
    <citation type="submission" date="2014-12" db="EMBL/GenBank/DDBJ databases">
        <title>Insight into the proteome of Arion vulgaris.</title>
        <authorList>
            <person name="Aradska J."/>
            <person name="Bulat T."/>
            <person name="Smidak R."/>
            <person name="Sarate P."/>
            <person name="Gangsoo J."/>
            <person name="Sialana F."/>
            <person name="Bilban M."/>
            <person name="Lubec G."/>
        </authorList>
    </citation>
    <scope>NUCLEOTIDE SEQUENCE</scope>
    <source>
        <tissue evidence="3">Skin</tissue>
    </source>
</reference>
<dbReference type="EMBL" id="HACG01029871">
    <property type="protein sequence ID" value="CEK76736.1"/>
    <property type="molecule type" value="Transcribed_RNA"/>
</dbReference>
<feature type="compositionally biased region" description="Basic and acidic residues" evidence="1">
    <location>
        <begin position="89"/>
        <end position="106"/>
    </location>
</feature>
<evidence type="ECO:0000313" key="2">
    <source>
        <dbReference type="EMBL" id="CEK76735.1"/>
    </source>
</evidence>
<evidence type="ECO:0000256" key="1">
    <source>
        <dbReference type="SAM" id="MobiDB-lite"/>
    </source>
</evidence>
<sequence length="112" mass="12856">MDVYDRFVPIHFLQRPPCFTLEPATADCWDTYTDSGLHTQINVNVEPEPRTHTTRLSCLQCSLDCPVYNISRQQIQVVYRAEAEAMGKSFRPEKNNGLRSGDRIEVLARPQT</sequence>
<dbReference type="AlphaFoldDB" id="A0A0B7A9Q3"/>
<organism evidence="3">
    <name type="scientific">Arion vulgaris</name>
    <dbReference type="NCBI Taxonomy" id="1028688"/>
    <lineage>
        <taxon>Eukaryota</taxon>
        <taxon>Metazoa</taxon>
        <taxon>Spiralia</taxon>
        <taxon>Lophotrochozoa</taxon>
        <taxon>Mollusca</taxon>
        <taxon>Gastropoda</taxon>
        <taxon>Heterobranchia</taxon>
        <taxon>Euthyneura</taxon>
        <taxon>Panpulmonata</taxon>
        <taxon>Eupulmonata</taxon>
        <taxon>Stylommatophora</taxon>
        <taxon>Helicina</taxon>
        <taxon>Arionoidea</taxon>
        <taxon>Arionidae</taxon>
        <taxon>Arion</taxon>
    </lineage>
</organism>
<name>A0A0B7A9Q3_9EUPU</name>
<feature type="region of interest" description="Disordered" evidence="1">
    <location>
        <begin position="89"/>
        <end position="112"/>
    </location>
</feature>
<evidence type="ECO:0000313" key="3">
    <source>
        <dbReference type="EMBL" id="CEK76736.1"/>
    </source>
</evidence>
<proteinExistence type="predicted"/>
<gene>
    <name evidence="3" type="primary">ORF101277</name>
    <name evidence="2" type="synonym">ORF101275</name>
</gene>
<accession>A0A0B7A9Q3</accession>
<protein>
    <submittedName>
        <fullName evidence="3">Uncharacterized protein</fullName>
    </submittedName>
</protein>